<organism evidence="13 15">
    <name type="scientific">Rhodotorula toruloides</name>
    <name type="common">Yeast</name>
    <name type="synonym">Rhodosporidium toruloides</name>
    <dbReference type="NCBI Taxonomy" id="5286"/>
    <lineage>
        <taxon>Eukaryota</taxon>
        <taxon>Fungi</taxon>
        <taxon>Dikarya</taxon>
        <taxon>Basidiomycota</taxon>
        <taxon>Pucciniomycotina</taxon>
        <taxon>Microbotryomycetes</taxon>
        <taxon>Sporidiobolales</taxon>
        <taxon>Sporidiobolaceae</taxon>
        <taxon>Rhodotorula</taxon>
    </lineage>
</organism>
<evidence type="ECO:0000256" key="2">
    <source>
        <dbReference type="ARBA" id="ARBA00010992"/>
    </source>
</evidence>
<feature type="transmembrane region" description="Helical" evidence="11">
    <location>
        <begin position="325"/>
        <end position="347"/>
    </location>
</feature>
<dbReference type="InterPro" id="IPR005829">
    <property type="entry name" value="Sugar_transporter_CS"/>
</dbReference>
<evidence type="ECO:0000256" key="1">
    <source>
        <dbReference type="ARBA" id="ARBA00004141"/>
    </source>
</evidence>
<evidence type="ECO:0000313" key="14">
    <source>
        <dbReference type="EMBL" id="PRQ75674.1"/>
    </source>
</evidence>
<reference evidence="13 15" key="1">
    <citation type="submission" date="2015-07" db="EMBL/GenBank/DDBJ databases">
        <authorList>
            <person name="Cajimat M.N.B."/>
            <person name="Milazzo M.L."/>
            <person name="Fulhorst C.F."/>
        </authorList>
    </citation>
    <scope>NUCLEOTIDE SEQUENCE [LARGE SCALE GENOMIC DNA]</scope>
    <source>
        <strain evidence="13">Single colony</strain>
    </source>
</reference>
<evidence type="ECO:0000256" key="4">
    <source>
        <dbReference type="ARBA" id="ARBA00022692"/>
    </source>
</evidence>
<feature type="transmembrane region" description="Helical" evidence="11">
    <location>
        <begin position="20"/>
        <end position="38"/>
    </location>
</feature>
<dbReference type="GO" id="GO:0005351">
    <property type="term" value="F:carbohydrate:proton symporter activity"/>
    <property type="evidence" value="ECO:0007669"/>
    <property type="project" value="TreeGrafter"/>
</dbReference>
<accession>A0A0K3CDA6</accession>
<dbReference type="InterPro" id="IPR003663">
    <property type="entry name" value="Sugar/inositol_transpt"/>
</dbReference>
<dbReference type="PROSITE" id="PS00217">
    <property type="entry name" value="SUGAR_TRANSPORT_2"/>
    <property type="match status" value="1"/>
</dbReference>
<evidence type="ECO:0000256" key="10">
    <source>
        <dbReference type="RuleBase" id="RU003346"/>
    </source>
</evidence>
<evidence type="ECO:0000313" key="13">
    <source>
        <dbReference type="EMBL" id="CTR06567.1"/>
    </source>
</evidence>
<dbReference type="AlphaFoldDB" id="A0A0K3CDA6"/>
<reference evidence="14 16" key="2">
    <citation type="journal article" date="2018" name="Elife">
        <title>Functional genomics of lipid metabolism in the oleaginous yeast Rhodosporidium toruloides.</title>
        <authorList>
            <person name="Coradetti S.T."/>
            <person name="Pinel D."/>
            <person name="Geiselman G."/>
            <person name="Ito M."/>
            <person name="Mondo S."/>
            <person name="Reilly M.C."/>
            <person name="Cheng Y.F."/>
            <person name="Bauer S."/>
            <person name="Grigoriev I."/>
            <person name="Gladden J.M."/>
            <person name="Simmons B.A."/>
            <person name="Brem R."/>
            <person name="Arkin A.P."/>
            <person name="Skerker J.M."/>
        </authorList>
    </citation>
    <scope>NUCLEOTIDE SEQUENCE [LARGE SCALE GENOMIC DNA]</scope>
    <source>
        <strain evidence="14 16">NBRC 0880</strain>
    </source>
</reference>
<dbReference type="InterPro" id="IPR050360">
    <property type="entry name" value="MFS_Sugar_Transporters"/>
</dbReference>
<evidence type="ECO:0000256" key="7">
    <source>
        <dbReference type="ARBA" id="ARBA00023136"/>
    </source>
</evidence>
<keyword evidence="4 11" id="KW-0812">Transmembrane</keyword>
<dbReference type="NCBIfam" id="TIGR00879">
    <property type="entry name" value="SP"/>
    <property type="match status" value="1"/>
</dbReference>
<name>A0A0K3CDA6_RHOTO</name>
<dbReference type="EMBL" id="CWKI01000004">
    <property type="protein sequence ID" value="CTR06567.1"/>
    <property type="molecule type" value="Genomic_DNA"/>
</dbReference>
<evidence type="ECO:0000256" key="3">
    <source>
        <dbReference type="ARBA" id="ARBA00022448"/>
    </source>
</evidence>
<keyword evidence="15" id="KW-1185">Reference proteome</keyword>
<feature type="transmembrane region" description="Helical" evidence="11">
    <location>
        <begin position="161"/>
        <end position="182"/>
    </location>
</feature>
<evidence type="ECO:0000313" key="16">
    <source>
        <dbReference type="Proteomes" id="UP000239560"/>
    </source>
</evidence>
<evidence type="ECO:0000259" key="12">
    <source>
        <dbReference type="PROSITE" id="PS50850"/>
    </source>
</evidence>
<keyword evidence="5" id="KW-0672">Quinate metabolism</keyword>
<dbReference type="Pfam" id="PF00083">
    <property type="entry name" value="Sugar_tr"/>
    <property type="match status" value="1"/>
</dbReference>
<feature type="transmembrane region" description="Helical" evidence="11">
    <location>
        <begin position="99"/>
        <end position="118"/>
    </location>
</feature>
<evidence type="ECO:0000313" key="15">
    <source>
        <dbReference type="Proteomes" id="UP000199069"/>
    </source>
</evidence>
<evidence type="ECO:0000256" key="9">
    <source>
        <dbReference type="ARBA" id="ARBA00049119"/>
    </source>
</evidence>
<feature type="transmembrane region" description="Helical" evidence="11">
    <location>
        <begin position="284"/>
        <end position="305"/>
    </location>
</feature>
<feature type="domain" description="Major facilitator superfamily (MFS) profile" evidence="12">
    <location>
        <begin position="25"/>
        <end position="485"/>
    </location>
</feature>
<feature type="transmembrane region" description="Helical" evidence="11">
    <location>
        <begin position="428"/>
        <end position="448"/>
    </location>
</feature>
<comment type="similarity">
    <text evidence="2 10">Belongs to the major facilitator superfamily. Sugar transporter (TC 2.A.1.1) family.</text>
</comment>
<dbReference type="OMA" id="PADHIYM"/>
<keyword evidence="3 10" id="KW-0813">Transport</keyword>
<feature type="transmembrane region" description="Helical" evidence="11">
    <location>
        <begin position="460"/>
        <end position="482"/>
    </location>
</feature>
<comment type="subcellular location">
    <subcellularLocation>
        <location evidence="1">Membrane</location>
        <topology evidence="1">Multi-pass membrane protein</topology>
    </subcellularLocation>
</comment>
<dbReference type="OrthoDB" id="508119at2759"/>
<dbReference type="InterPro" id="IPR005828">
    <property type="entry name" value="MFS_sugar_transport-like"/>
</dbReference>
<dbReference type="InterPro" id="IPR036259">
    <property type="entry name" value="MFS_trans_sf"/>
</dbReference>
<dbReference type="InterPro" id="IPR020846">
    <property type="entry name" value="MFS_dom"/>
</dbReference>
<dbReference type="SUPFAM" id="SSF103473">
    <property type="entry name" value="MFS general substrate transporter"/>
    <property type="match status" value="1"/>
</dbReference>
<evidence type="ECO:0000256" key="5">
    <source>
        <dbReference type="ARBA" id="ARBA00022911"/>
    </source>
</evidence>
<gene>
    <name evidence="13" type="primary">FGENESH: predicted gene_4.204</name>
    <name evidence="14" type="ORF">AAT19DRAFT_13731</name>
    <name evidence="13" type="ORF">BN2166_0024280</name>
</gene>
<feature type="transmembrane region" description="Helical" evidence="11">
    <location>
        <begin position="194"/>
        <end position="216"/>
    </location>
</feature>
<dbReference type="Proteomes" id="UP000199069">
    <property type="component" value="Unassembled WGS sequence"/>
</dbReference>
<feature type="transmembrane region" description="Helical" evidence="11">
    <location>
        <begin position="130"/>
        <end position="149"/>
    </location>
</feature>
<dbReference type="PANTHER" id="PTHR48022">
    <property type="entry name" value="PLASTIDIC GLUCOSE TRANSPORTER 4"/>
    <property type="match status" value="1"/>
</dbReference>
<dbReference type="PRINTS" id="PR00171">
    <property type="entry name" value="SUGRTRNSPORT"/>
</dbReference>
<dbReference type="GO" id="GO:0016020">
    <property type="term" value="C:membrane"/>
    <property type="evidence" value="ECO:0007669"/>
    <property type="project" value="UniProtKB-SubCell"/>
</dbReference>
<keyword evidence="6 11" id="KW-1133">Transmembrane helix</keyword>
<dbReference type="Gene3D" id="1.20.1250.20">
    <property type="entry name" value="MFS general substrate transporter like domains"/>
    <property type="match status" value="1"/>
</dbReference>
<evidence type="ECO:0000256" key="11">
    <source>
        <dbReference type="SAM" id="Phobius"/>
    </source>
</evidence>
<proteinExistence type="inferred from homology"/>
<dbReference type="Proteomes" id="UP000239560">
    <property type="component" value="Unassembled WGS sequence"/>
</dbReference>
<protein>
    <recommendedName>
        <fullName evidence="8">Quinate transporter</fullName>
    </recommendedName>
</protein>
<dbReference type="PROSITE" id="PS50850">
    <property type="entry name" value="MFS"/>
    <property type="match status" value="1"/>
</dbReference>
<keyword evidence="7 11" id="KW-0472">Membrane</keyword>
<feature type="transmembrane region" description="Helical" evidence="11">
    <location>
        <begin position="354"/>
        <end position="373"/>
    </location>
</feature>
<evidence type="ECO:0000256" key="6">
    <source>
        <dbReference type="ARBA" id="ARBA00022989"/>
    </source>
</evidence>
<dbReference type="FunFam" id="1.20.1250.20:FF:000026">
    <property type="entry name" value="MFS quinate transporter QutD"/>
    <property type="match status" value="1"/>
</dbReference>
<dbReference type="EMBL" id="LCTV02000004">
    <property type="protein sequence ID" value="PRQ75674.1"/>
    <property type="molecule type" value="Genomic_DNA"/>
</dbReference>
<feature type="transmembrane region" description="Helical" evidence="11">
    <location>
        <begin position="393"/>
        <end position="416"/>
    </location>
</feature>
<comment type="catalytic activity">
    <reaction evidence="9">
        <text>myo-inositol(out) + H(+)(out) = myo-inositol(in) + H(+)(in)</text>
        <dbReference type="Rhea" id="RHEA:60364"/>
        <dbReference type="ChEBI" id="CHEBI:15378"/>
        <dbReference type="ChEBI" id="CHEBI:17268"/>
    </reaction>
</comment>
<sequence>MVNLFERIEDRPTPKAVYNWRVYACAIVAATAAIMIGYDSAFIGTSMALASFKNEFGLAHKTSKQFAAISANIVSTYQGGCFFGSLLGYPLGQILGRRLGLFISALVFVLGAGVMLAADGARGLGPIYGGRIVAGLGIGAASNLTPLYISEIAPPAIRGQLVGMYELGWQIGGLVGFWINYGVSENIPSSHKQWLIPFAVQLIPGALFAIGIPFFVRESPRWLITRGRRSEALKNLCYIRKLQPEDAYIINEMNEIDVQVEHDRTAVGEGFWAPFRQVFGKGFLFRRMLITTSLFVWQNGTGINAVNYYSPTIFKSIGVTGNTSLLTTGVFGVIKTALALVWCFIIIDRFGRRGILLVGATGGALSMFAIGAYNKIQNPAAHPTPNLPPGGKAAMFFFYLWTAFYAVSWNGTPWVVNSESFPGAVRQVTQCFAATSNWLWNFVISRATPTMFLNMGHSGYGVYLFFAAMQVLSIPYICFLLPETRNIPLEEMDRLFAQRNVWNANKIVMAELRREHELGAKNPAYLKPTASQEQIENASSSDGEKV</sequence>
<dbReference type="PANTHER" id="PTHR48022:SF34">
    <property type="entry name" value="MAJOR FACILITATOR SUPERFAMILY (MFS) PROFILE DOMAIN-CONTAINING PROTEIN-RELATED"/>
    <property type="match status" value="1"/>
</dbReference>
<evidence type="ECO:0000256" key="8">
    <source>
        <dbReference type="ARBA" id="ARBA00043213"/>
    </source>
</evidence>